<dbReference type="NCBIfam" id="NF033205">
    <property type="entry name" value="IPExxxVDY"/>
    <property type="match status" value="1"/>
</dbReference>
<accession>A0A2G1VV68</accession>
<organism evidence="1 2">
    <name type="scientific">Leeuwenhoekiella nanhaiensis</name>
    <dbReference type="NCBI Taxonomy" id="1655491"/>
    <lineage>
        <taxon>Bacteria</taxon>
        <taxon>Pseudomonadati</taxon>
        <taxon>Bacteroidota</taxon>
        <taxon>Flavobacteriia</taxon>
        <taxon>Flavobacteriales</taxon>
        <taxon>Flavobacteriaceae</taxon>
        <taxon>Leeuwenhoekiella</taxon>
    </lineage>
</organism>
<proteinExistence type="predicted"/>
<dbReference type="InterPro" id="IPR047690">
    <property type="entry name" value="IPExxxVDY_fam"/>
</dbReference>
<gene>
    <name evidence="1" type="ORF">CJ305_00055</name>
</gene>
<evidence type="ECO:0008006" key="3">
    <source>
        <dbReference type="Google" id="ProtNLM"/>
    </source>
</evidence>
<comment type="caution">
    <text evidence="1">The sequence shown here is derived from an EMBL/GenBank/DDBJ whole genome shotgun (WGS) entry which is preliminary data.</text>
</comment>
<dbReference type="RefSeq" id="WP_099644204.1">
    <property type="nucleotide sequence ID" value="NZ_KZ319287.1"/>
</dbReference>
<dbReference type="Proteomes" id="UP000229433">
    <property type="component" value="Unassembled WGS sequence"/>
</dbReference>
<evidence type="ECO:0000313" key="1">
    <source>
        <dbReference type="EMBL" id="PHQ30662.1"/>
    </source>
</evidence>
<name>A0A2G1VV68_9FLAO</name>
<dbReference type="EMBL" id="NQXA01000001">
    <property type="protein sequence ID" value="PHQ30662.1"/>
    <property type="molecule type" value="Genomic_DNA"/>
</dbReference>
<sequence>MGSYKLLLDEAFDFDFNLIAIHCSLEQYRLAFLINKYAGLRLASSDDVNFYAKKLKYSFGTMRYEDSKNYLNYTLISNHFKLRYSQVLAESGLFAESEHSKTFNLVPEVKNADFLLKVESDDDHTPCTKLLGQLNRIPHIITAYQIEVSALKSKQNLIFE</sequence>
<dbReference type="AlphaFoldDB" id="A0A2G1VV68"/>
<dbReference type="OrthoDB" id="676614at2"/>
<protein>
    <recommendedName>
        <fullName evidence="3">IPExxxVDY family protein</fullName>
    </recommendedName>
</protein>
<keyword evidence="2" id="KW-1185">Reference proteome</keyword>
<evidence type="ECO:0000313" key="2">
    <source>
        <dbReference type="Proteomes" id="UP000229433"/>
    </source>
</evidence>
<reference evidence="1 2" key="1">
    <citation type="submission" date="2017-08" db="EMBL/GenBank/DDBJ databases">
        <title>The whole genome shortgun sequences of strain Leeuwenhoekiella nanhaiensis G18 from the South China Sea.</title>
        <authorList>
            <person name="Liu Q."/>
        </authorList>
    </citation>
    <scope>NUCLEOTIDE SEQUENCE [LARGE SCALE GENOMIC DNA]</scope>
    <source>
        <strain evidence="1 2">G18</strain>
    </source>
</reference>